<dbReference type="InterPro" id="IPR029068">
    <property type="entry name" value="Glyas_Bleomycin-R_OHBP_Dase"/>
</dbReference>
<evidence type="ECO:0000313" key="1">
    <source>
        <dbReference type="EMBL" id="QIO07451.1"/>
    </source>
</evidence>
<proteinExistence type="predicted"/>
<organism evidence="1 2">
    <name type="scientific">Acinetobacter shaoyimingii</name>
    <dbReference type="NCBI Taxonomy" id="2715164"/>
    <lineage>
        <taxon>Bacteria</taxon>
        <taxon>Pseudomonadati</taxon>
        <taxon>Pseudomonadota</taxon>
        <taxon>Gammaproteobacteria</taxon>
        <taxon>Moraxellales</taxon>
        <taxon>Moraxellaceae</taxon>
        <taxon>Acinetobacter</taxon>
    </lineage>
</organism>
<dbReference type="AlphaFoldDB" id="A0A6G8S002"/>
<dbReference type="Proteomes" id="UP000502297">
    <property type="component" value="Chromosome"/>
</dbReference>
<accession>A0A6G8S002</accession>
<dbReference type="EMBL" id="CP049801">
    <property type="protein sequence ID" value="QIO07451.1"/>
    <property type="molecule type" value="Genomic_DNA"/>
</dbReference>
<sequence>MAKPASSFTLSEMLLNGNTSFIQKVLGKRNTFEKNSSLAVSPLFNATHVYVKPEYFDQFTDSFIATFGGTKSEQGVYQVTPTPSQTMSQFVLSPVGTLSVFGFKTPVPYPFGSESIGYLVKDFDRAVQFARSNGAEIIVAPFTDLAGRDAVIRWPGGFTSQLYWIETIPDFEPLQTIPESRVYVSPEAVNSFVKKFVNFTQGKVVSDHPRAAGIEIGRPNEFYRRIRIESNFGKMTVFVTDGHLPFPYGRETTGFEVQNLNETLDKAQKAGAKILVNPVQTEARESAMVQFPGEYIAEIHARLK</sequence>
<protein>
    <submittedName>
        <fullName evidence="1">Glyoxalase</fullName>
    </submittedName>
</protein>
<gene>
    <name evidence="1" type="ORF">G8E00_06270</name>
</gene>
<dbReference type="SUPFAM" id="SSF54593">
    <property type="entry name" value="Glyoxalase/Bleomycin resistance protein/Dihydroxybiphenyl dioxygenase"/>
    <property type="match status" value="2"/>
</dbReference>
<dbReference type="KEGG" id="asha:G8E00_06270"/>
<name>A0A6G8S002_9GAMM</name>
<reference evidence="1 2" key="1">
    <citation type="submission" date="2020-03" db="EMBL/GenBank/DDBJ databases">
        <authorList>
            <person name="Zhu W."/>
        </authorList>
    </citation>
    <scope>NUCLEOTIDE SEQUENCE [LARGE SCALE GENOMIC DNA]</scope>
    <source>
        <strain evidence="1 2">323-1</strain>
    </source>
</reference>
<keyword evidence="2" id="KW-1185">Reference proteome</keyword>
<evidence type="ECO:0000313" key="2">
    <source>
        <dbReference type="Proteomes" id="UP000502297"/>
    </source>
</evidence>